<feature type="compositionally biased region" description="Basic residues" evidence="1">
    <location>
        <begin position="1"/>
        <end position="19"/>
    </location>
</feature>
<evidence type="ECO:0000256" key="1">
    <source>
        <dbReference type="SAM" id="MobiDB-lite"/>
    </source>
</evidence>
<feature type="compositionally biased region" description="Basic residues" evidence="1">
    <location>
        <begin position="171"/>
        <end position="190"/>
    </location>
</feature>
<name>A0A6C0EV88_9ZZZZ</name>
<organism evidence="2">
    <name type="scientific">viral metagenome</name>
    <dbReference type="NCBI Taxonomy" id="1070528"/>
    <lineage>
        <taxon>unclassified sequences</taxon>
        <taxon>metagenomes</taxon>
        <taxon>organismal metagenomes</taxon>
    </lineage>
</organism>
<accession>A0A6C0EV88</accession>
<reference evidence="2" key="1">
    <citation type="journal article" date="2020" name="Nature">
        <title>Giant virus diversity and host interactions through global metagenomics.</title>
        <authorList>
            <person name="Schulz F."/>
            <person name="Roux S."/>
            <person name="Paez-Espino D."/>
            <person name="Jungbluth S."/>
            <person name="Walsh D.A."/>
            <person name="Denef V.J."/>
            <person name="McMahon K.D."/>
            <person name="Konstantinidis K.T."/>
            <person name="Eloe-Fadrosh E.A."/>
            <person name="Kyrpides N.C."/>
            <person name="Woyke T."/>
        </authorList>
    </citation>
    <scope>NUCLEOTIDE SEQUENCE</scope>
    <source>
        <strain evidence="2">GVMAG-M-3300009161-34</strain>
    </source>
</reference>
<feature type="region of interest" description="Disordered" evidence="1">
    <location>
        <begin position="78"/>
        <end position="99"/>
    </location>
</feature>
<dbReference type="EMBL" id="MN738957">
    <property type="protein sequence ID" value="QHT33086.1"/>
    <property type="molecule type" value="Genomic_DNA"/>
</dbReference>
<feature type="compositionally biased region" description="Basic residues" evidence="1">
    <location>
        <begin position="82"/>
        <end position="97"/>
    </location>
</feature>
<feature type="region of interest" description="Disordered" evidence="1">
    <location>
        <begin position="1"/>
        <end position="46"/>
    </location>
</feature>
<feature type="region of interest" description="Disordered" evidence="1">
    <location>
        <begin position="168"/>
        <end position="190"/>
    </location>
</feature>
<protein>
    <submittedName>
        <fullName evidence="2">Uncharacterized protein</fullName>
    </submittedName>
</protein>
<dbReference type="AlphaFoldDB" id="A0A6C0EV88"/>
<proteinExistence type="predicted"/>
<evidence type="ECO:0000313" key="2">
    <source>
        <dbReference type="EMBL" id="QHT33086.1"/>
    </source>
</evidence>
<sequence length="190" mass="19596">MARKSHNKRHRGRGRRHRGGAAPLNAGAYPGSETGAPKWSASVSGGGPAAVTFKSQMNQIVGGNTGMGASQAMNSYAMKGGGSRRKRHAKGTRRRRRGGADLAALTKMMDGLMGGKAAAPAAAPAASTSGAKAMAPVASRAQSGGMFASFGALLKEALVPLGLLAAQQTYGKRHSKKHRSSGSHTRKHRR</sequence>